<dbReference type="Proteomes" id="UP000287798">
    <property type="component" value="Unassembled WGS sequence"/>
</dbReference>
<dbReference type="InterPro" id="IPR036513">
    <property type="entry name" value="STAS_dom_sf"/>
</dbReference>
<evidence type="ECO:0000313" key="9">
    <source>
        <dbReference type="Proteomes" id="UP000287798"/>
    </source>
</evidence>
<comment type="caution">
    <text evidence="8">The sequence shown here is derived from an EMBL/GenBank/DDBJ whole genome shotgun (WGS) entry which is preliminary data.</text>
</comment>
<dbReference type="InterPro" id="IPR011547">
    <property type="entry name" value="SLC26A/SulP_dom"/>
</dbReference>
<proteinExistence type="predicted"/>
<dbReference type="EMBL" id="QZMU01000001">
    <property type="protein sequence ID" value="RRQ21514.1"/>
    <property type="molecule type" value="Genomic_DNA"/>
</dbReference>
<feature type="domain" description="STAS" evidence="7">
    <location>
        <begin position="581"/>
        <end position="687"/>
    </location>
</feature>
<feature type="coiled-coil region" evidence="5">
    <location>
        <begin position="254"/>
        <end position="303"/>
    </location>
</feature>
<keyword evidence="3 6" id="KW-1133">Transmembrane helix</keyword>
<evidence type="ECO:0000256" key="3">
    <source>
        <dbReference type="ARBA" id="ARBA00022989"/>
    </source>
</evidence>
<keyword evidence="4 6" id="KW-0472">Membrane</keyword>
<protein>
    <submittedName>
        <fullName evidence="8">STAS domain-containing protein</fullName>
    </submittedName>
</protein>
<feature type="transmembrane region" description="Helical" evidence="6">
    <location>
        <begin position="101"/>
        <end position="119"/>
    </location>
</feature>
<sequence>MPAFFQALFPFLRWFPLSRAKLRADLLAGVTVALVLVPQSMAYAQLAGLPVVYGLYASFVPVIVASLWGSSSQLHTGPVAMLSLMSAAALIPFATPGSDQFIALSVMLALMVGVLRLALGVFRLGAIVNLLSTPVIVGFTNAAALIIGLSQLSKVIGVPFPRTDSYLLDLWRVVIQVPQLHWATLAFALGAWLIIAGLRRVAPALPGVLIAVVLATLVSALSGFESRTEVAAEQIRHAPLRTTIQEFDADRTRIDSLTTEIAANSRRAERLEERGGAEAVREAAALRATNAVLEHELKRLKADNTLRQMEMHATPLRAVPGPEGGLGFHAADSLAEEADYAPGLWRFSGVDNGTILLSAGGAVVGDIPQGLPSFETPEIEWTLVPALLPAALVMALIGFMEATSISRAIATTTGERVDTSKELVGQGLANIAGSFFGSYTVSGSFSRSAVAARTGAQTGVFAIISALAVVLVLLFFTTYLYHLPQAVLAVIVMLAVFGLIRIQPLVQAWKVDRVGAVIGIITFAATLLMAPDIANGILLGVALTVLHYLIRTMRPRAEIVSRKADGTLGGIEAHRLKPLSEDFVPVRFDGSLTFINVAYFEDIILEAHREFPRACAVLVVGSGINEIDASGEDRIHEVARRLRELGVGLCFSGLKHQVMQALEKSGLVDELGREAFFPDKETALEVLEARCAGAAARAEPDSRPGRGVGHTAVVG</sequence>
<dbReference type="OrthoDB" id="9769739at2"/>
<dbReference type="RefSeq" id="WP_125180862.1">
    <property type="nucleotide sequence ID" value="NZ_QZMU01000001.1"/>
</dbReference>
<name>A0A426QIC2_9GAMM</name>
<feature type="transmembrane region" description="Helical" evidence="6">
    <location>
        <begin position="52"/>
        <end position="70"/>
    </location>
</feature>
<feature type="transmembrane region" description="Helical" evidence="6">
    <location>
        <begin position="514"/>
        <end position="530"/>
    </location>
</feature>
<feature type="transmembrane region" description="Helical" evidence="6">
    <location>
        <begin position="180"/>
        <end position="198"/>
    </location>
</feature>
<dbReference type="Gene3D" id="3.30.750.24">
    <property type="entry name" value="STAS domain"/>
    <property type="match status" value="1"/>
</dbReference>
<feature type="transmembrane region" description="Helical" evidence="6">
    <location>
        <begin position="486"/>
        <end position="502"/>
    </location>
</feature>
<dbReference type="GO" id="GO:0055085">
    <property type="term" value="P:transmembrane transport"/>
    <property type="evidence" value="ECO:0007669"/>
    <property type="project" value="InterPro"/>
</dbReference>
<dbReference type="InterPro" id="IPR001902">
    <property type="entry name" value="SLC26A/SulP_fam"/>
</dbReference>
<evidence type="ECO:0000259" key="7">
    <source>
        <dbReference type="PROSITE" id="PS50801"/>
    </source>
</evidence>
<feature type="transmembrane region" description="Helical" evidence="6">
    <location>
        <begin position="205"/>
        <end position="224"/>
    </location>
</feature>
<keyword evidence="5" id="KW-0175">Coiled coil</keyword>
<reference evidence="8 9" key="1">
    <citation type="journal article" date="2010" name="Int. J. Syst. Evol. Microbiol.">
        <title>Thiohalobacter thiocyanaticus gen. nov., sp. nov., a moderately halophilic, sulfur-oxidizing gammaproteobacterium from hypersaline lakes, that utilizes thiocyanate.</title>
        <authorList>
            <person name="Sorokin D.Y."/>
            <person name="Kovaleva O.L."/>
            <person name="Tourova T.P."/>
            <person name="Muyzer G."/>
        </authorList>
    </citation>
    <scope>NUCLEOTIDE SEQUENCE [LARGE SCALE GENOMIC DNA]</scope>
    <source>
        <strain evidence="8 9">Hrh1</strain>
    </source>
</reference>
<dbReference type="Pfam" id="PF00916">
    <property type="entry name" value="Sulfate_transp"/>
    <property type="match status" value="2"/>
</dbReference>
<keyword evidence="2 6" id="KW-0812">Transmembrane</keyword>
<evidence type="ECO:0000256" key="2">
    <source>
        <dbReference type="ARBA" id="ARBA00022692"/>
    </source>
</evidence>
<feature type="transmembrane region" description="Helical" evidence="6">
    <location>
        <begin position="460"/>
        <end position="480"/>
    </location>
</feature>
<feature type="transmembrane region" description="Helical" evidence="6">
    <location>
        <begin position="77"/>
        <end position="95"/>
    </location>
</feature>
<dbReference type="Pfam" id="PF01740">
    <property type="entry name" value="STAS"/>
    <property type="match status" value="1"/>
</dbReference>
<feature type="transmembrane region" description="Helical" evidence="6">
    <location>
        <begin position="536"/>
        <end position="553"/>
    </location>
</feature>
<evidence type="ECO:0000256" key="6">
    <source>
        <dbReference type="SAM" id="Phobius"/>
    </source>
</evidence>
<keyword evidence="9" id="KW-1185">Reference proteome</keyword>
<evidence type="ECO:0000256" key="5">
    <source>
        <dbReference type="SAM" id="Coils"/>
    </source>
</evidence>
<feature type="transmembrane region" description="Helical" evidence="6">
    <location>
        <begin position="381"/>
        <end position="399"/>
    </location>
</feature>
<dbReference type="CDD" id="cd07042">
    <property type="entry name" value="STAS_SulP_like_sulfate_transporter"/>
    <property type="match status" value="1"/>
</dbReference>
<gene>
    <name evidence="8" type="ORF">D6C00_05890</name>
</gene>
<dbReference type="PANTHER" id="PTHR11814">
    <property type="entry name" value="SULFATE TRANSPORTER"/>
    <property type="match status" value="1"/>
</dbReference>
<feature type="transmembrane region" description="Helical" evidence="6">
    <location>
        <begin position="126"/>
        <end position="149"/>
    </location>
</feature>
<dbReference type="PROSITE" id="PS50801">
    <property type="entry name" value="STAS"/>
    <property type="match status" value="1"/>
</dbReference>
<dbReference type="InterPro" id="IPR002645">
    <property type="entry name" value="STAS_dom"/>
</dbReference>
<evidence type="ECO:0000256" key="4">
    <source>
        <dbReference type="ARBA" id="ARBA00023136"/>
    </source>
</evidence>
<comment type="subcellular location">
    <subcellularLocation>
        <location evidence="1">Membrane</location>
        <topology evidence="1">Multi-pass membrane protein</topology>
    </subcellularLocation>
</comment>
<evidence type="ECO:0000313" key="8">
    <source>
        <dbReference type="EMBL" id="RRQ21514.1"/>
    </source>
</evidence>
<dbReference type="GO" id="GO:0016020">
    <property type="term" value="C:membrane"/>
    <property type="evidence" value="ECO:0007669"/>
    <property type="project" value="UniProtKB-SubCell"/>
</dbReference>
<evidence type="ECO:0000256" key="1">
    <source>
        <dbReference type="ARBA" id="ARBA00004141"/>
    </source>
</evidence>
<accession>A0A426QIC2</accession>
<dbReference type="AlphaFoldDB" id="A0A426QIC2"/>
<dbReference type="SUPFAM" id="SSF52091">
    <property type="entry name" value="SpoIIaa-like"/>
    <property type="match status" value="1"/>
</dbReference>
<organism evidence="8 9">
    <name type="scientific">Thiohalobacter thiocyanaticus</name>
    <dbReference type="NCBI Taxonomy" id="585455"/>
    <lineage>
        <taxon>Bacteria</taxon>
        <taxon>Pseudomonadati</taxon>
        <taxon>Pseudomonadota</taxon>
        <taxon>Gammaproteobacteria</taxon>
        <taxon>Thiohalobacterales</taxon>
        <taxon>Thiohalobacteraceae</taxon>
        <taxon>Thiohalobacter</taxon>
    </lineage>
</organism>